<dbReference type="EMBL" id="VSSQ01030998">
    <property type="protein sequence ID" value="MPM81729.1"/>
    <property type="molecule type" value="Genomic_DNA"/>
</dbReference>
<protein>
    <recommendedName>
        <fullName evidence="3">Dipeptidase</fullName>
    </recommendedName>
</protein>
<comment type="caution">
    <text evidence="2">The sequence shown here is derived from an EMBL/GenBank/DDBJ whole genome shotgun (WGS) entry which is preliminary data.</text>
</comment>
<reference evidence="2" key="1">
    <citation type="submission" date="2019-08" db="EMBL/GenBank/DDBJ databases">
        <authorList>
            <person name="Kucharzyk K."/>
            <person name="Murdoch R.W."/>
            <person name="Higgins S."/>
            <person name="Loffler F."/>
        </authorList>
    </citation>
    <scope>NUCLEOTIDE SEQUENCE</scope>
</reference>
<dbReference type="GO" id="GO:0016805">
    <property type="term" value="F:dipeptidase activity"/>
    <property type="evidence" value="ECO:0007669"/>
    <property type="project" value="InterPro"/>
</dbReference>
<dbReference type="AlphaFoldDB" id="A0A645CXU6"/>
<dbReference type="PANTHER" id="PTHR12994:SF17">
    <property type="entry name" value="LD30995P"/>
    <property type="match status" value="1"/>
</dbReference>
<feature type="region of interest" description="Disordered" evidence="1">
    <location>
        <begin position="335"/>
        <end position="354"/>
    </location>
</feature>
<dbReference type="GO" id="GO:0006508">
    <property type="term" value="P:proteolysis"/>
    <property type="evidence" value="ECO:0007669"/>
    <property type="project" value="InterPro"/>
</dbReference>
<gene>
    <name evidence="2" type="ORF">SDC9_128786</name>
</gene>
<dbReference type="InterPro" id="IPR005322">
    <property type="entry name" value="Peptidase_C69"/>
</dbReference>
<dbReference type="Pfam" id="PF03577">
    <property type="entry name" value="Peptidase_C69"/>
    <property type="match status" value="1"/>
</dbReference>
<proteinExistence type="predicted"/>
<evidence type="ECO:0008006" key="3">
    <source>
        <dbReference type="Google" id="ProtNLM"/>
    </source>
</evidence>
<sequence length="371" mass="41639">MRIPDGYVSAHANHARITQFPLNDPQNCLYSPDVISFAKESGLYKGSDKDFSFSDVYAPLDFGSMRGCEARVWSAFNIMGKGKIGDKPSDFYLDYAMGHNAANRLPLFIKPAEKISVKDVANIMRDHYEGTALDMTKDIGAGGHALPYRWRPMTFKVDGASYTNERAIATQQTGFWLVGQSRNWLPDEIGGILWFGVDDAATSCLTPIYTSTLKVPECFAEGNGHMTKYSSTSAFWIFNRVTNFAYLLYDRVAPEIRVAIEEHETAAMDRTPSVDAVAMNLYKESPQKAREFLSDYTVTTAQSMFMKWKNLDEYLLVKYIDGNVKKQDKNGCFLDNGSGRNIPASPSQPGYSDMWKKAVKEQAGERLKVKE</sequence>
<evidence type="ECO:0000256" key="1">
    <source>
        <dbReference type="SAM" id="MobiDB-lite"/>
    </source>
</evidence>
<name>A0A645CXU6_9ZZZZ</name>
<dbReference type="PANTHER" id="PTHR12994">
    <property type="entry name" value="SECERNIN"/>
    <property type="match status" value="1"/>
</dbReference>
<dbReference type="GO" id="GO:0070004">
    <property type="term" value="F:cysteine-type exopeptidase activity"/>
    <property type="evidence" value="ECO:0007669"/>
    <property type="project" value="InterPro"/>
</dbReference>
<organism evidence="2">
    <name type="scientific">bioreactor metagenome</name>
    <dbReference type="NCBI Taxonomy" id="1076179"/>
    <lineage>
        <taxon>unclassified sequences</taxon>
        <taxon>metagenomes</taxon>
        <taxon>ecological metagenomes</taxon>
    </lineage>
</organism>
<evidence type="ECO:0000313" key="2">
    <source>
        <dbReference type="EMBL" id="MPM81729.1"/>
    </source>
</evidence>
<accession>A0A645CXU6</accession>